<evidence type="ECO:0000256" key="1">
    <source>
        <dbReference type="ARBA" id="ARBA00004613"/>
    </source>
</evidence>
<evidence type="ECO:0000256" key="2">
    <source>
        <dbReference type="ARBA" id="ARBA00005679"/>
    </source>
</evidence>
<proteinExistence type="inferred from homology"/>
<keyword evidence="9" id="KW-1185">Reference proteome</keyword>
<evidence type="ECO:0000256" key="4">
    <source>
        <dbReference type="ARBA" id="ARBA00022729"/>
    </source>
</evidence>
<feature type="region of interest" description="Disordered" evidence="6">
    <location>
        <begin position="206"/>
        <end position="232"/>
    </location>
</feature>
<evidence type="ECO:0000313" key="8">
    <source>
        <dbReference type="EMBL" id="OXU30914.1"/>
    </source>
</evidence>
<organism evidence="8 9">
    <name type="scientific">Trichomalopsis sarcophagae</name>
    <dbReference type="NCBI Taxonomy" id="543379"/>
    <lineage>
        <taxon>Eukaryota</taxon>
        <taxon>Metazoa</taxon>
        <taxon>Ecdysozoa</taxon>
        <taxon>Arthropoda</taxon>
        <taxon>Hexapoda</taxon>
        <taxon>Insecta</taxon>
        <taxon>Pterygota</taxon>
        <taxon>Neoptera</taxon>
        <taxon>Endopterygota</taxon>
        <taxon>Hymenoptera</taxon>
        <taxon>Apocrita</taxon>
        <taxon>Proctotrupomorpha</taxon>
        <taxon>Chalcidoidea</taxon>
        <taxon>Pteromalidae</taxon>
        <taxon>Pteromalinae</taxon>
        <taxon>Trichomalopsis</taxon>
    </lineage>
</organism>
<keyword evidence="5" id="KW-0325">Glycoprotein</keyword>
<dbReference type="PANTHER" id="PTHR13234:SF8">
    <property type="entry name" value="GAMMA-INTERFERON-INDUCIBLE LYSOSOMAL THIOL REDUCTASE"/>
    <property type="match status" value="1"/>
</dbReference>
<accession>A0A232FJJ8</accession>
<dbReference type="GO" id="GO:0016671">
    <property type="term" value="F:oxidoreductase activity, acting on a sulfur group of donors, disulfide as acceptor"/>
    <property type="evidence" value="ECO:0007669"/>
    <property type="project" value="InterPro"/>
</dbReference>
<reference evidence="8 9" key="1">
    <citation type="journal article" date="2017" name="Curr. Biol.">
        <title>The Evolution of Venom by Co-option of Single-Copy Genes.</title>
        <authorList>
            <person name="Martinson E.O."/>
            <person name="Mrinalini"/>
            <person name="Kelkar Y.D."/>
            <person name="Chang C.H."/>
            <person name="Werren J.H."/>
        </authorList>
    </citation>
    <scope>NUCLEOTIDE SEQUENCE [LARGE SCALE GENOMIC DNA]</scope>
    <source>
        <strain evidence="8 9">Alberta</strain>
        <tissue evidence="8">Whole body</tissue>
    </source>
</reference>
<feature type="chain" id="PRO_5013167150" description="Gamma-interferon-inducible lysosomal thiol reductase" evidence="7">
    <location>
        <begin position="23"/>
        <end position="232"/>
    </location>
</feature>
<protein>
    <recommendedName>
        <fullName evidence="10">Gamma-interferon-inducible lysosomal thiol reductase</fullName>
    </recommendedName>
</protein>
<name>A0A232FJJ8_9HYME</name>
<dbReference type="PANTHER" id="PTHR13234">
    <property type="entry name" value="GAMMA-INTERFERON INDUCIBLE LYSOSOMAL THIOL REDUCTASE GILT"/>
    <property type="match status" value="1"/>
</dbReference>
<comment type="caution">
    <text evidence="8">The sequence shown here is derived from an EMBL/GenBank/DDBJ whole genome shotgun (WGS) entry which is preliminary data.</text>
</comment>
<dbReference type="AlphaFoldDB" id="A0A232FJJ8"/>
<dbReference type="STRING" id="543379.A0A232FJJ8"/>
<keyword evidence="3" id="KW-0964">Secreted</keyword>
<evidence type="ECO:0008006" key="10">
    <source>
        <dbReference type="Google" id="ProtNLM"/>
    </source>
</evidence>
<comment type="subcellular location">
    <subcellularLocation>
        <location evidence="1">Secreted</location>
    </subcellularLocation>
</comment>
<evidence type="ECO:0000313" key="9">
    <source>
        <dbReference type="Proteomes" id="UP000215335"/>
    </source>
</evidence>
<keyword evidence="4 7" id="KW-0732">Signal</keyword>
<evidence type="ECO:0000256" key="5">
    <source>
        <dbReference type="ARBA" id="ARBA00023180"/>
    </source>
</evidence>
<comment type="similarity">
    <text evidence="2">Belongs to the GILT family.</text>
</comment>
<evidence type="ECO:0000256" key="7">
    <source>
        <dbReference type="SAM" id="SignalP"/>
    </source>
</evidence>
<dbReference type="GO" id="GO:0005576">
    <property type="term" value="C:extracellular region"/>
    <property type="evidence" value="ECO:0007669"/>
    <property type="project" value="UniProtKB-SubCell"/>
</dbReference>
<gene>
    <name evidence="8" type="ORF">TSAR_001881</name>
</gene>
<feature type="signal peptide" evidence="7">
    <location>
        <begin position="1"/>
        <end position="22"/>
    </location>
</feature>
<dbReference type="InterPro" id="IPR004911">
    <property type="entry name" value="Interferon-induced_GILT"/>
</dbReference>
<dbReference type="EMBL" id="NNAY01000105">
    <property type="protein sequence ID" value="OXU30914.1"/>
    <property type="molecule type" value="Genomic_DNA"/>
</dbReference>
<dbReference type="OrthoDB" id="958254at2759"/>
<evidence type="ECO:0000256" key="6">
    <source>
        <dbReference type="SAM" id="MobiDB-lite"/>
    </source>
</evidence>
<dbReference type="Proteomes" id="UP000215335">
    <property type="component" value="Unassembled WGS sequence"/>
</dbReference>
<evidence type="ECO:0000256" key="3">
    <source>
        <dbReference type="ARBA" id="ARBA00022525"/>
    </source>
</evidence>
<dbReference type="Pfam" id="PF03227">
    <property type="entry name" value="GILT"/>
    <property type="match status" value="1"/>
</dbReference>
<sequence length="232" mass="25320">MPRFSAALVALAILSTGSMSDAERVKVDVYYEQLCPYSVMFVTQQLVPAYEYLKDYVTVNFVPFGKASGFPVRFTCQHGPAECQGNKRQACALFEIQQSVSLTNRQRSAVNFVGCVMANSRKSSAALDCAKRIGLPEASIDNIERCGSGIKGDELLISYGEETKAFESPLLGVPSVALNGVKNKKATEDFIGEVCHLIADKNKPTPHIAANDRLEGKRSNAGRRMKMSEPSK</sequence>